<feature type="signal peptide" evidence="5">
    <location>
        <begin position="1"/>
        <end position="31"/>
    </location>
</feature>
<keyword evidence="4" id="KW-0574">Periplasm</keyword>
<dbReference type="GO" id="GO:0030975">
    <property type="term" value="F:thiamine binding"/>
    <property type="evidence" value="ECO:0007669"/>
    <property type="project" value="TreeGrafter"/>
</dbReference>
<dbReference type="Gene3D" id="3.40.190.10">
    <property type="entry name" value="Periplasmic binding protein-like II"/>
    <property type="match status" value="2"/>
</dbReference>
<evidence type="ECO:0000256" key="2">
    <source>
        <dbReference type="ARBA" id="ARBA00022448"/>
    </source>
</evidence>
<dbReference type="PANTHER" id="PTHR30006:SF3">
    <property type="entry name" value="THIAMINE-BINDING PERIPLASMIC PROTEIN"/>
    <property type="match status" value="1"/>
</dbReference>
<reference evidence="6" key="1">
    <citation type="submission" date="2020-02" db="EMBL/GenBank/DDBJ databases">
        <authorList>
            <person name="Meier V. D."/>
        </authorList>
    </citation>
    <scope>NUCLEOTIDE SEQUENCE</scope>
    <source>
        <strain evidence="6">AVDCRST_MAG59</strain>
    </source>
</reference>
<dbReference type="GO" id="GO:0030288">
    <property type="term" value="C:outer membrane-bounded periplasmic space"/>
    <property type="evidence" value="ECO:0007669"/>
    <property type="project" value="TreeGrafter"/>
</dbReference>
<evidence type="ECO:0000256" key="4">
    <source>
        <dbReference type="ARBA" id="ARBA00022764"/>
    </source>
</evidence>
<gene>
    <name evidence="6" type="ORF">AVDCRST_MAG59-3043</name>
</gene>
<name>A0A6J4V3U6_9BACT</name>
<sequence length="355" mass="37959">MPAVPFPRPARLFVVLLLVLAMPLAAGRSEAQSGPLVVATWGGAYSDAFREAFAAPFSEETGVEVQIVDAPGGYNAMLEAQAAAGNVTWDLVDLGEEDALALVDAGLVQPLPDDVKADLVEAVGAENVTDHGVSFASYGSVIACNAAAAEACPATPAEFWDVEAFPGRRTMYGDGWSDALVYALLADGVAKEDLFPLDVDRAFAKLDEIKPNIDVWWTTGDQSQQIFRDEEVVMGVLWDGRASGLREQGVDIQLSFEGSPIARDLLVVPTDAPNAEAAFEFLRWYAIHPEAGAVWIEAMGYGVANPEAYGELPAEVTADMGGAPENMAKGVVVDVEWARQNRAEVLARWTEWLAS</sequence>
<keyword evidence="2" id="KW-0813">Transport</keyword>
<dbReference type="SUPFAM" id="SSF53850">
    <property type="entry name" value="Periplasmic binding protein-like II"/>
    <property type="match status" value="1"/>
</dbReference>
<proteinExistence type="predicted"/>
<evidence type="ECO:0000256" key="3">
    <source>
        <dbReference type="ARBA" id="ARBA00022729"/>
    </source>
</evidence>
<dbReference type="CDD" id="cd13589">
    <property type="entry name" value="PBP2_polyamine_RpCGA009"/>
    <property type="match status" value="1"/>
</dbReference>
<evidence type="ECO:0000313" key="6">
    <source>
        <dbReference type="EMBL" id="CAA9565998.1"/>
    </source>
</evidence>
<protein>
    <recommendedName>
        <fullName evidence="7">ABC transporter substrate-binding protein</fullName>
    </recommendedName>
</protein>
<evidence type="ECO:0008006" key="7">
    <source>
        <dbReference type="Google" id="ProtNLM"/>
    </source>
</evidence>
<dbReference type="GO" id="GO:0015888">
    <property type="term" value="P:thiamine transport"/>
    <property type="evidence" value="ECO:0007669"/>
    <property type="project" value="TreeGrafter"/>
</dbReference>
<dbReference type="Pfam" id="PF13416">
    <property type="entry name" value="SBP_bac_8"/>
    <property type="match status" value="1"/>
</dbReference>
<dbReference type="InterPro" id="IPR006059">
    <property type="entry name" value="SBP"/>
</dbReference>
<evidence type="ECO:0000256" key="1">
    <source>
        <dbReference type="ARBA" id="ARBA00004418"/>
    </source>
</evidence>
<dbReference type="GO" id="GO:0030976">
    <property type="term" value="F:thiamine pyrophosphate binding"/>
    <property type="evidence" value="ECO:0007669"/>
    <property type="project" value="TreeGrafter"/>
</dbReference>
<dbReference type="PANTHER" id="PTHR30006">
    <property type="entry name" value="THIAMINE-BINDING PERIPLASMIC PROTEIN-RELATED"/>
    <property type="match status" value="1"/>
</dbReference>
<feature type="chain" id="PRO_5027085408" description="ABC transporter substrate-binding protein" evidence="5">
    <location>
        <begin position="32"/>
        <end position="355"/>
    </location>
</feature>
<keyword evidence="3 5" id="KW-0732">Signal</keyword>
<dbReference type="AlphaFoldDB" id="A0A6J4V3U6"/>
<comment type="subcellular location">
    <subcellularLocation>
        <location evidence="1">Periplasm</location>
    </subcellularLocation>
</comment>
<organism evidence="6">
    <name type="scientific">uncultured Thermomicrobiales bacterium</name>
    <dbReference type="NCBI Taxonomy" id="1645740"/>
    <lineage>
        <taxon>Bacteria</taxon>
        <taxon>Pseudomonadati</taxon>
        <taxon>Thermomicrobiota</taxon>
        <taxon>Thermomicrobia</taxon>
        <taxon>Thermomicrobiales</taxon>
        <taxon>environmental samples</taxon>
    </lineage>
</organism>
<dbReference type="EMBL" id="CADCWF010000204">
    <property type="protein sequence ID" value="CAA9565998.1"/>
    <property type="molecule type" value="Genomic_DNA"/>
</dbReference>
<accession>A0A6J4V3U6</accession>
<evidence type="ECO:0000256" key="5">
    <source>
        <dbReference type="SAM" id="SignalP"/>
    </source>
</evidence>